<accession>A0ABS5VQ70</accession>
<gene>
    <name evidence="1" type="ORF">KK060_06565</name>
</gene>
<reference evidence="1 2" key="1">
    <citation type="submission" date="2021-05" db="EMBL/GenBank/DDBJ databases">
        <title>A Polyphasic approach of four new species of the genus Ohtaekwangia: Ohtaekwangia histidinii sp. nov., Ohtaekwangia cretensis sp. nov., Ohtaekwangia indiensis sp. nov., Ohtaekwangia reichenbachii sp. nov. from diverse environment.</title>
        <authorList>
            <person name="Octaviana S."/>
        </authorList>
    </citation>
    <scope>NUCLEOTIDE SEQUENCE [LARGE SCALE GENOMIC DNA]</scope>
    <source>
        <strain evidence="1 2">PWU20</strain>
    </source>
</reference>
<comment type="caution">
    <text evidence="1">The sequence shown here is derived from an EMBL/GenBank/DDBJ whole genome shotgun (WGS) entry which is preliminary data.</text>
</comment>
<evidence type="ECO:0000313" key="2">
    <source>
        <dbReference type="Proteomes" id="UP000772618"/>
    </source>
</evidence>
<protein>
    <submittedName>
        <fullName evidence="1">Uncharacterized protein</fullName>
    </submittedName>
</protein>
<keyword evidence="2" id="KW-1185">Reference proteome</keyword>
<evidence type="ECO:0000313" key="1">
    <source>
        <dbReference type="EMBL" id="MBT1702934.1"/>
    </source>
</evidence>
<dbReference type="Proteomes" id="UP000772618">
    <property type="component" value="Unassembled WGS sequence"/>
</dbReference>
<dbReference type="RefSeq" id="WP_254152904.1">
    <property type="nucleotide sequence ID" value="NZ_JAHESD010000010.1"/>
</dbReference>
<name>A0ABS5VQ70_9BACT</name>
<proteinExistence type="predicted"/>
<dbReference type="EMBL" id="JAHESD010000010">
    <property type="protein sequence ID" value="MBT1702934.1"/>
    <property type="molecule type" value="Genomic_DNA"/>
</dbReference>
<organism evidence="1 2">
    <name type="scientific">Chryseosolibacter indicus</name>
    <dbReference type="NCBI Taxonomy" id="2782351"/>
    <lineage>
        <taxon>Bacteria</taxon>
        <taxon>Pseudomonadati</taxon>
        <taxon>Bacteroidota</taxon>
        <taxon>Cytophagia</taxon>
        <taxon>Cytophagales</taxon>
        <taxon>Chryseotaleaceae</taxon>
        <taxon>Chryseosolibacter</taxon>
    </lineage>
</organism>
<sequence length="142" mass="17118">MRKYILTSPRFTGEINVLYGLDGRLLFIDFLKCDLNEEQTDYFKSKLPAIFKDNFIEAFGNSKLSVVEEGYTVSFEQWWNRYNIKHNKARCIALWNKMSEADQVNAYFKMGNYERHLALNTWKNKADPDTYLRQRYWESEWK</sequence>